<dbReference type="Proteomes" id="UP001168877">
    <property type="component" value="Unassembled WGS sequence"/>
</dbReference>
<dbReference type="Pfam" id="PF00069">
    <property type="entry name" value="Pkinase"/>
    <property type="match status" value="1"/>
</dbReference>
<evidence type="ECO:0000256" key="18">
    <source>
        <dbReference type="ARBA" id="ARBA00023170"/>
    </source>
</evidence>
<evidence type="ECO:0000256" key="4">
    <source>
        <dbReference type="ARBA" id="ARBA00022527"/>
    </source>
</evidence>
<name>A0AA39S523_ACESA</name>
<dbReference type="AlphaFoldDB" id="A0AA39S523"/>
<keyword evidence="18" id="KW-0675">Receptor</keyword>
<keyword evidence="9" id="KW-0732">Signal</keyword>
<comment type="pathway">
    <text evidence="2">Glycan metabolism; pectin degradation; 2-dehydro-3-deoxy-D-gluconate from pectin: step 1/5.</text>
</comment>
<feature type="domain" description="Protein kinase" evidence="24">
    <location>
        <begin position="115"/>
        <end position="384"/>
    </location>
</feature>
<dbReference type="InterPro" id="IPR000070">
    <property type="entry name" value="Pectinesterase_cat"/>
</dbReference>
<dbReference type="EMBL" id="JAUESC010000383">
    <property type="protein sequence ID" value="KAK0584348.1"/>
    <property type="molecule type" value="Genomic_DNA"/>
</dbReference>
<dbReference type="InterPro" id="IPR017441">
    <property type="entry name" value="Protein_kinase_ATP_BS"/>
</dbReference>
<evidence type="ECO:0000313" key="25">
    <source>
        <dbReference type="EMBL" id="KAK0584348.1"/>
    </source>
</evidence>
<dbReference type="InterPro" id="IPR011050">
    <property type="entry name" value="Pectin_lyase_fold/virulence"/>
</dbReference>
<gene>
    <name evidence="25" type="ORF">LWI29_011666</name>
</gene>
<dbReference type="InterPro" id="IPR012334">
    <property type="entry name" value="Pectin_lyas_fold"/>
</dbReference>
<dbReference type="PROSITE" id="PS00109">
    <property type="entry name" value="PROTEIN_KINASE_TYR"/>
    <property type="match status" value="1"/>
</dbReference>
<evidence type="ECO:0000256" key="13">
    <source>
        <dbReference type="ARBA" id="ARBA00022801"/>
    </source>
</evidence>
<keyword evidence="19" id="KW-0325">Glycoprotein</keyword>
<evidence type="ECO:0000256" key="12">
    <source>
        <dbReference type="ARBA" id="ARBA00022777"/>
    </source>
</evidence>
<dbReference type="GO" id="GO:0042545">
    <property type="term" value="P:cell wall modification"/>
    <property type="evidence" value="ECO:0007669"/>
    <property type="project" value="InterPro"/>
</dbReference>
<evidence type="ECO:0000256" key="22">
    <source>
        <dbReference type="PROSITE-ProRule" id="PRU10141"/>
    </source>
</evidence>
<dbReference type="SUPFAM" id="SSF56112">
    <property type="entry name" value="Protein kinase-like (PK-like)"/>
    <property type="match status" value="1"/>
</dbReference>
<dbReference type="PROSITE" id="PS50011">
    <property type="entry name" value="PROTEIN_KINASE_DOM"/>
    <property type="match status" value="1"/>
</dbReference>
<comment type="caution">
    <text evidence="25">The sequence shown here is derived from an EMBL/GenBank/DDBJ whole genome shotgun (WGS) entry which is preliminary data.</text>
</comment>
<dbReference type="EC" id="2.7.11.1" evidence="3"/>
<dbReference type="GO" id="GO:0004674">
    <property type="term" value="F:protein serine/threonine kinase activity"/>
    <property type="evidence" value="ECO:0007669"/>
    <property type="project" value="UniProtKB-KW"/>
</dbReference>
<sequence>MRDALGLAPKRASKPQGNWLDKHELSELVKRGSTAEDVGAGHAEAAWVHGVGFAIFIPSALSPFVFLGFFFLLKKCRNRKTKLNTEETKSVDTFSIWNFDGRIAFEDIIEATEDFDIKYCIGTGSYGSVYKAQLSNDRVFALKKLHRSEFEESIFMKSFENEARVLSKIRHRNIVKLYGFCLHKKCMFLIYEYMSKGSLFCVLRYHNKAIKLDWSKRVNIVKSVAHALSYLHHSCTPSIVHRDISSNNILLNQESKAFLADFGTAKFLHPDSSNITLLAGTRGYIAPELAYTIVVTEKCDIYSFGVVVLEILMGRHPGELLSFLSSSTLDHNIMLIDILDGRLMPAMDATVVQDIILASAIAFACLQSEPKSRPTMKYVSQKFLARKTLMSRTPLHKISIAELKQQDLYFVDEINAVVLQNSILHVRLPSEGHGNVVTAEGRDDDTSDTAIMIHNCNIIPTPDLAKNPDVKTYLGRPWKKFSRTIIMESYLDVFIDRESWMKFDNNFDLTALYYAEYKNRGRGAYTESRVKWPGYHILNNTNDVRHFTVDKFINGSEWLPALDVPYIGGLISDSV</sequence>
<feature type="transmembrane region" description="Helical" evidence="23">
    <location>
        <begin position="51"/>
        <end position="73"/>
    </location>
</feature>
<keyword evidence="5" id="KW-0597">Phosphoprotein</keyword>
<dbReference type="InterPro" id="IPR008266">
    <property type="entry name" value="Tyr_kinase_AS"/>
</dbReference>
<evidence type="ECO:0000256" key="10">
    <source>
        <dbReference type="ARBA" id="ARBA00022737"/>
    </source>
</evidence>
<feature type="binding site" evidence="22">
    <location>
        <position position="143"/>
    </location>
    <ligand>
        <name>ATP</name>
        <dbReference type="ChEBI" id="CHEBI:30616"/>
    </ligand>
</feature>
<dbReference type="PANTHER" id="PTHR48005:SF16">
    <property type="entry name" value="MDIS1-INTERACTING RECEPTOR LIKE KINASE 2-LIKE ISOFORM X1"/>
    <property type="match status" value="1"/>
</dbReference>
<evidence type="ECO:0000256" key="23">
    <source>
        <dbReference type="SAM" id="Phobius"/>
    </source>
</evidence>
<reference evidence="25" key="1">
    <citation type="journal article" date="2022" name="Plant J.">
        <title>Strategies of tolerance reflected in two North American maple genomes.</title>
        <authorList>
            <person name="McEvoy S.L."/>
            <person name="Sezen U.U."/>
            <person name="Trouern-Trend A."/>
            <person name="McMahon S.M."/>
            <person name="Schaberg P.G."/>
            <person name="Yang J."/>
            <person name="Wegrzyn J.L."/>
            <person name="Swenson N.G."/>
        </authorList>
    </citation>
    <scope>NUCLEOTIDE SEQUENCE</scope>
    <source>
        <strain evidence="25">NS2018</strain>
    </source>
</reference>
<accession>A0AA39S523</accession>
<dbReference type="InterPro" id="IPR051420">
    <property type="entry name" value="Ser_Thr_Kinases_DiverseReg"/>
</dbReference>
<evidence type="ECO:0000256" key="17">
    <source>
        <dbReference type="ARBA" id="ARBA00023136"/>
    </source>
</evidence>
<evidence type="ECO:0000256" key="19">
    <source>
        <dbReference type="ARBA" id="ARBA00023180"/>
    </source>
</evidence>
<proteinExistence type="predicted"/>
<keyword evidence="16" id="KW-0063">Aspartyl esterase</keyword>
<keyword evidence="13" id="KW-0378">Hydrolase</keyword>
<dbReference type="GO" id="GO:0016020">
    <property type="term" value="C:membrane"/>
    <property type="evidence" value="ECO:0007669"/>
    <property type="project" value="UniProtKB-SubCell"/>
</dbReference>
<evidence type="ECO:0000256" key="2">
    <source>
        <dbReference type="ARBA" id="ARBA00005184"/>
    </source>
</evidence>
<evidence type="ECO:0000256" key="5">
    <source>
        <dbReference type="ARBA" id="ARBA00022553"/>
    </source>
</evidence>
<dbReference type="SUPFAM" id="SSF51126">
    <property type="entry name" value="Pectin lyase-like"/>
    <property type="match status" value="1"/>
</dbReference>
<evidence type="ECO:0000256" key="9">
    <source>
        <dbReference type="ARBA" id="ARBA00022729"/>
    </source>
</evidence>
<keyword evidence="17 23" id="KW-0472">Membrane</keyword>
<keyword evidence="11 22" id="KW-0547">Nucleotide-binding</keyword>
<keyword evidence="8 23" id="KW-0812">Transmembrane</keyword>
<dbReference type="GO" id="GO:0030599">
    <property type="term" value="F:pectinesterase activity"/>
    <property type="evidence" value="ECO:0007669"/>
    <property type="project" value="InterPro"/>
</dbReference>
<comment type="catalytic activity">
    <reaction evidence="21">
        <text>L-seryl-[protein] + ATP = O-phospho-L-seryl-[protein] + ADP + H(+)</text>
        <dbReference type="Rhea" id="RHEA:17989"/>
        <dbReference type="Rhea" id="RHEA-COMP:9863"/>
        <dbReference type="Rhea" id="RHEA-COMP:11604"/>
        <dbReference type="ChEBI" id="CHEBI:15378"/>
        <dbReference type="ChEBI" id="CHEBI:29999"/>
        <dbReference type="ChEBI" id="CHEBI:30616"/>
        <dbReference type="ChEBI" id="CHEBI:83421"/>
        <dbReference type="ChEBI" id="CHEBI:456216"/>
        <dbReference type="EC" id="2.7.11.1"/>
    </reaction>
</comment>
<keyword evidence="15 23" id="KW-1133">Transmembrane helix</keyword>
<dbReference type="GO" id="GO:0005524">
    <property type="term" value="F:ATP binding"/>
    <property type="evidence" value="ECO:0007669"/>
    <property type="project" value="UniProtKB-UniRule"/>
</dbReference>
<keyword evidence="12" id="KW-0418">Kinase</keyword>
<evidence type="ECO:0000256" key="8">
    <source>
        <dbReference type="ARBA" id="ARBA00022692"/>
    </source>
</evidence>
<evidence type="ECO:0000259" key="24">
    <source>
        <dbReference type="PROSITE" id="PS50011"/>
    </source>
</evidence>
<dbReference type="Gene3D" id="1.10.510.10">
    <property type="entry name" value="Transferase(Phosphotransferase) domain 1"/>
    <property type="match status" value="1"/>
</dbReference>
<evidence type="ECO:0000256" key="6">
    <source>
        <dbReference type="ARBA" id="ARBA00022614"/>
    </source>
</evidence>
<comment type="subcellular location">
    <subcellularLocation>
        <location evidence="1">Membrane</location>
        <topology evidence="1">Single-pass type I membrane protein</topology>
    </subcellularLocation>
</comment>
<reference evidence="25" key="2">
    <citation type="submission" date="2023-06" db="EMBL/GenBank/DDBJ databases">
        <authorList>
            <person name="Swenson N.G."/>
            <person name="Wegrzyn J.L."/>
            <person name="Mcevoy S.L."/>
        </authorList>
    </citation>
    <scope>NUCLEOTIDE SEQUENCE</scope>
    <source>
        <strain evidence="25">NS2018</strain>
        <tissue evidence="25">Leaf</tissue>
    </source>
</reference>
<dbReference type="FunFam" id="1.10.510.10:FF:000445">
    <property type="entry name" value="MDIS1-interacting receptor like kinase 2"/>
    <property type="match status" value="1"/>
</dbReference>
<dbReference type="Gene3D" id="2.160.20.10">
    <property type="entry name" value="Single-stranded right-handed beta-helix, Pectin lyase-like"/>
    <property type="match status" value="1"/>
</dbReference>
<dbReference type="Pfam" id="PF01095">
    <property type="entry name" value="Pectinesterase"/>
    <property type="match status" value="1"/>
</dbReference>
<dbReference type="InterPro" id="IPR011009">
    <property type="entry name" value="Kinase-like_dom_sf"/>
</dbReference>
<evidence type="ECO:0000256" key="21">
    <source>
        <dbReference type="ARBA" id="ARBA00048679"/>
    </source>
</evidence>
<dbReference type="PROSITE" id="PS00107">
    <property type="entry name" value="PROTEIN_KINASE_ATP"/>
    <property type="match status" value="1"/>
</dbReference>
<organism evidence="25 26">
    <name type="scientific">Acer saccharum</name>
    <name type="common">Sugar maple</name>
    <dbReference type="NCBI Taxonomy" id="4024"/>
    <lineage>
        <taxon>Eukaryota</taxon>
        <taxon>Viridiplantae</taxon>
        <taxon>Streptophyta</taxon>
        <taxon>Embryophyta</taxon>
        <taxon>Tracheophyta</taxon>
        <taxon>Spermatophyta</taxon>
        <taxon>Magnoliopsida</taxon>
        <taxon>eudicotyledons</taxon>
        <taxon>Gunneridae</taxon>
        <taxon>Pentapetalae</taxon>
        <taxon>rosids</taxon>
        <taxon>malvids</taxon>
        <taxon>Sapindales</taxon>
        <taxon>Sapindaceae</taxon>
        <taxon>Hippocastanoideae</taxon>
        <taxon>Acereae</taxon>
        <taxon>Acer</taxon>
    </lineage>
</organism>
<dbReference type="Gene3D" id="3.30.200.20">
    <property type="entry name" value="Phosphorylase Kinase, domain 1"/>
    <property type="match status" value="1"/>
</dbReference>
<evidence type="ECO:0000256" key="1">
    <source>
        <dbReference type="ARBA" id="ARBA00004479"/>
    </source>
</evidence>
<dbReference type="PANTHER" id="PTHR48005">
    <property type="entry name" value="LEUCINE RICH REPEAT KINASE 2"/>
    <property type="match status" value="1"/>
</dbReference>
<evidence type="ECO:0000256" key="14">
    <source>
        <dbReference type="ARBA" id="ARBA00022840"/>
    </source>
</evidence>
<dbReference type="FunFam" id="3.30.200.20:FF:000309">
    <property type="entry name" value="Leucine-rich repeat receptor protein kinase MSP1"/>
    <property type="match status" value="1"/>
</dbReference>
<keyword evidence="4" id="KW-0723">Serine/threonine-protein kinase</keyword>
<evidence type="ECO:0000256" key="16">
    <source>
        <dbReference type="ARBA" id="ARBA00023085"/>
    </source>
</evidence>
<comment type="catalytic activity">
    <reaction evidence="20">
        <text>L-threonyl-[protein] + ATP = O-phospho-L-threonyl-[protein] + ADP + H(+)</text>
        <dbReference type="Rhea" id="RHEA:46608"/>
        <dbReference type="Rhea" id="RHEA-COMP:11060"/>
        <dbReference type="Rhea" id="RHEA-COMP:11605"/>
        <dbReference type="ChEBI" id="CHEBI:15378"/>
        <dbReference type="ChEBI" id="CHEBI:30013"/>
        <dbReference type="ChEBI" id="CHEBI:30616"/>
        <dbReference type="ChEBI" id="CHEBI:61977"/>
        <dbReference type="ChEBI" id="CHEBI:456216"/>
        <dbReference type="EC" id="2.7.11.1"/>
    </reaction>
</comment>
<keyword evidence="26" id="KW-1185">Reference proteome</keyword>
<protein>
    <recommendedName>
        <fullName evidence="3">non-specific serine/threonine protein kinase</fullName>
        <ecNumber evidence="3">2.7.11.1</ecNumber>
    </recommendedName>
</protein>
<evidence type="ECO:0000256" key="11">
    <source>
        <dbReference type="ARBA" id="ARBA00022741"/>
    </source>
</evidence>
<evidence type="ECO:0000256" key="3">
    <source>
        <dbReference type="ARBA" id="ARBA00012513"/>
    </source>
</evidence>
<dbReference type="InterPro" id="IPR000719">
    <property type="entry name" value="Prot_kinase_dom"/>
</dbReference>
<keyword evidence="14 22" id="KW-0067">ATP-binding</keyword>
<evidence type="ECO:0000256" key="15">
    <source>
        <dbReference type="ARBA" id="ARBA00022989"/>
    </source>
</evidence>
<evidence type="ECO:0000256" key="7">
    <source>
        <dbReference type="ARBA" id="ARBA00022679"/>
    </source>
</evidence>
<keyword evidence="6" id="KW-0433">Leucine-rich repeat</keyword>
<keyword evidence="10" id="KW-0677">Repeat</keyword>
<evidence type="ECO:0000256" key="20">
    <source>
        <dbReference type="ARBA" id="ARBA00047899"/>
    </source>
</evidence>
<evidence type="ECO:0000313" key="26">
    <source>
        <dbReference type="Proteomes" id="UP001168877"/>
    </source>
</evidence>
<keyword evidence="7" id="KW-0808">Transferase</keyword>